<proteinExistence type="inferred from homology"/>
<feature type="domain" description="OBG-type G" evidence="4">
    <location>
        <begin position="2"/>
        <end position="270"/>
    </location>
</feature>
<dbReference type="CDD" id="cd01899">
    <property type="entry name" value="Ygr210"/>
    <property type="match status" value="1"/>
</dbReference>
<keyword evidence="2" id="KW-0547">Nucleotide-binding</keyword>
<dbReference type="InterPro" id="IPR012676">
    <property type="entry name" value="TGS-like"/>
</dbReference>
<dbReference type="InterPro" id="IPR027417">
    <property type="entry name" value="P-loop_NTPase"/>
</dbReference>
<comment type="caution">
    <text evidence="5">The sequence shown here is derived from an EMBL/GenBank/DDBJ whole genome shotgun (WGS) entry which is preliminary data.</text>
</comment>
<dbReference type="FunFam" id="3.10.20.30:FF:000002">
    <property type="entry name" value="GTP pyrophosphokinase (RelA/SpoT)"/>
    <property type="match status" value="1"/>
</dbReference>
<dbReference type="Pfam" id="PF02824">
    <property type="entry name" value="TGS"/>
    <property type="match status" value="1"/>
</dbReference>
<dbReference type="InterPro" id="IPR004095">
    <property type="entry name" value="TGS"/>
</dbReference>
<evidence type="ECO:0000256" key="1">
    <source>
        <dbReference type="ARBA" id="ARBA00007476"/>
    </source>
</evidence>
<dbReference type="InterPro" id="IPR006073">
    <property type="entry name" value="GTP-bd"/>
</dbReference>
<dbReference type="GO" id="GO:0016887">
    <property type="term" value="F:ATP hydrolysis activity"/>
    <property type="evidence" value="ECO:0007669"/>
    <property type="project" value="TreeGrafter"/>
</dbReference>
<keyword evidence="3" id="KW-0342">GTP-binding</keyword>
<protein>
    <submittedName>
        <fullName evidence="5">Translation-associated GTPase</fullName>
    </submittedName>
</protein>
<dbReference type="CDD" id="cd01669">
    <property type="entry name" value="TGS_MJ1332_like"/>
    <property type="match status" value="1"/>
</dbReference>
<dbReference type="GO" id="GO:0005525">
    <property type="term" value="F:GTP binding"/>
    <property type="evidence" value="ECO:0007669"/>
    <property type="project" value="UniProtKB-KW"/>
</dbReference>
<dbReference type="GO" id="GO:0005737">
    <property type="term" value="C:cytoplasm"/>
    <property type="evidence" value="ECO:0007669"/>
    <property type="project" value="TreeGrafter"/>
</dbReference>
<dbReference type="InterPro" id="IPR012675">
    <property type="entry name" value="Beta-grasp_dom_sf"/>
</dbReference>
<dbReference type="NCBIfam" id="NF007171">
    <property type="entry name" value="PRK09602.1"/>
    <property type="match status" value="1"/>
</dbReference>
<dbReference type="SUPFAM" id="SSF52540">
    <property type="entry name" value="P-loop containing nucleoside triphosphate hydrolases"/>
    <property type="match status" value="1"/>
</dbReference>
<accession>A0A133VHQ0</accession>
<evidence type="ECO:0000313" key="6">
    <source>
        <dbReference type="Proteomes" id="UP000070491"/>
    </source>
</evidence>
<dbReference type="Proteomes" id="UP000070491">
    <property type="component" value="Unassembled WGS sequence"/>
</dbReference>
<dbReference type="PRINTS" id="PR00326">
    <property type="entry name" value="GTP1OBG"/>
</dbReference>
<evidence type="ECO:0000256" key="2">
    <source>
        <dbReference type="ARBA" id="ARBA00022741"/>
    </source>
</evidence>
<dbReference type="PATRIC" id="fig|1698282.3.peg.193"/>
<evidence type="ECO:0000256" key="3">
    <source>
        <dbReference type="ARBA" id="ARBA00023134"/>
    </source>
</evidence>
<evidence type="ECO:0000313" key="5">
    <source>
        <dbReference type="EMBL" id="KXB05983.1"/>
    </source>
</evidence>
<dbReference type="Pfam" id="PF01926">
    <property type="entry name" value="MMR_HSR1"/>
    <property type="match status" value="1"/>
</dbReference>
<keyword evidence="6" id="KW-1185">Reference proteome</keyword>
<name>A0A133VHQ0_9EURY</name>
<gene>
    <name evidence="5" type="primary">ychF</name>
    <name evidence="5" type="ORF">AKJ53_01635</name>
</gene>
<evidence type="ECO:0000259" key="4">
    <source>
        <dbReference type="PROSITE" id="PS51710"/>
    </source>
</evidence>
<dbReference type="InterPro" id="IPR013646">
    <property type="entry name" value="YGR210-like_G4"/>
</dbReference>
<dbReference type="PROSITE" id="PS51710">
    <property type="entry name" value="G_OBG"/>
    <property type="match status" value="1"/>
</dbReference>
<dbReference type="AlphaFoldDB" id="A0A133VHQ0"/>
<organism evidence="5 6">
    <name type="scientific">candidate division MSBL1 archaeon SCGC-AAA382F02</name>
    <dbReference type="NCBI Taxonomy" id="1698282"/>
    <lineage>
        <taxon>Archaea</taxon>
        <taxon>Methanobacteriati</taxon>
        <taxon>Methanobacteriota</taxon>
        <taxon>candidate division MSBL1</taxon>
    </lineage>
</organism>
<comment type="similarity">
    <text evidence="1">Belongs to the RelA/SpoT family.</text>
</comment>
<dbReference type="Gene3D" id="1.10.8.470">
    <property type="match status" value="1"/>
</dbReference>
<dbReference type="Gene3D" id="3.40.50.300">
    <property type="entry name" value="P-loop containing nucleotide triphosphate hydrolases"/>
    <property type="match status" value="1"/>
</dbReference>
<dbReference type="Gene3D" id="3.10.20.30">
    <property type="match status" value="1"/>
</dbReference>
<sequence>MLELGLVGKPNTGKTTFFNAATLADAPIASYPFTTIDANIGVAYVRSECPCQELNVSCDPKNSRCINGTRYTPVRVIDVAGLVEGAYEGKGLGNQFLDNLRMASVLIHLIDASGGTNAEGEPVDPGDHDPVEDVEFLENEIDQWLFGMLSEGWSRFARKAHLEKEDISKSISERLSGLGIKRQDVSSALRSADVDSESLEKWSEDDIFDFARSLRKISKPILLGANKIDVPKGKENYDRLSELDYPVIPMSCESELILRRAAEKDLIEYHPGESKFKITNDEKINKKQKKALNSVQKLLEEWGSTGIQKAIDKAIYDLLEKIVVYPVDDENKLTDAKGNVLPDAMLVPKGITAREFAYEIHSDLGDSFIHAINARSNRRIGEDYKLKNGDIIRIVAAKGR</sequence>
<dbReference type="SUPFAM" id="SSF81271">
    <property type="entry name" value="TGS-like"/>
    <property type="match status" value="1"/>
</dbReference>
<reference evidence="5 6" key="1">
    <citation type="journal article" date="2016" name="Sci. Rep.">
        <title>Metabolic traits of an uncultured archaeal lineage -MSBL1- from brine pools of the Red Sea.</title>
        <authorList>
            <person name="Mwirichia R."/>
            <person name="Alam I."/>
            <person name="Rashid M."/>
            <person name="Vinu M."/>
            <person name="Ba-Alawi W."/>
            <person name="Anthony Kamau A."/>
            <person name="Kamanda Ngugi D."/>
            <person name="Goker M."/>
            <person name="Klenk H.P."/>
            <person name="Bajic V."/>
            <person name="Stingl U."/>
        </authorList>
    </citation>
    <scope>NUCLEOTIDE SEQUENCE [LARGE SCALE GENOMIC DNA]</scope>
    <source>
        <strain evidence="5">SCGC-AAA382F02</strain>
    </source>
</reference>
<dbReference type="Pfam" id="PF08438">
    <property type="entry name" value="YGR210-like_G4"/>
    <property type="match status" value="1"/>
</dbReference>
<dbReference type="PANTHER" id="PTHR23305">
    <property type="entry name" value="OBG GTPASE FAMILY"/>
    <property type="match status" value="1"/>
</dbReference>
<dbReference type="InterPro" id="IPR031167">
    <property type="entry name" value="G_OBG"/>
</dbReference>
<dbReference type="FunFam" id="1.10.8.470:FF:000001">
    <property type="entry name" value="GTP-binding protein homolog"/>
    <property type="match status" value="1"/>
</dbReference>
<dbReference type="PANTHER" id="PTHR23305:SF1">
    <property type="entry name" value="OBG-TYPE G DOMAIN-CONTAINING PROTEIN"/>
    <property type="match status" value="1"/>
</dbReference>
<dbReference type="EMBL" id="LHYG01000021">
    <property type="protein sequence ID" value="KXB05983.1"/>
    <property type="molecule type" value="Genomic_DNA"/>
</dbReference>